<keyword evidence="12" id="KW-1185">Reference proteome</keyword>
<evidence type="ECO:0000313" key="11">
    <source>
        <dbReference type="EMBL" id="AIQ56666.1"/>
    </source>
</evidence>
<evidence type="ECO:0000256" key="6">
    <source>
        <dbReference type="ARBA" id="ARBA00023118"/>
    </source>
</evidence>
<keyword evidence="5 10" id="KW-0460">Magnesium</keyword>
<dbReference type="InterPro" id="IPR042206">
    <property type="entry name" value="CRISPR-assoc_Cas1_C"/>
</dbReference>
<keyword evidence="7 10" id="KW-0238">DNA-binding</keyword>
<dbReference type="KEGG" id="pbd:PBOR_06710"/>
<feature type="binding site" evidence="10">
    <location>
        <position position="234"/>
    </location>
    <ligand>
        <name>Mn(2+)</name>
        <dbReference type="ChEBI" id="CHEBI:29035"/>
    </ligand>
</feature>
<protein>
    <recommendedName>
        <fullName evidence="10">CRISPR-associated endonuclease Cas1</fullName>
        <ecNumber evidence="10">3.1.-.-</ecNumber>
    </recommendedName>
</protein>
<dbReference type="GO" id="GO:0004520">
    <property type="term" value="F:DNA endonuclease activity"/>
    <property type="evidence" value="ECO:0007669"/>
    <property type="project" value="InterPro"/>
</dbReference>
<dbReference type="NCBIfam" id="TIGR03640">
    <property type="entry name" value="cas1_DVULG"/>
    <property type="match status" value="1"/>
</dbReference>
<keyword evidence="2 10" id="KW-0479">Metal-binding</keyword>
<comment type="cofactor">
    <cofactor evidence="10">
        <name>Mg(2+)</name>
        <dbReference type="ChEBI" id="CHEBI:18420"/>
    </cofactor>
    <cofactor evidence="10">
        <name>Mn(2+)</name>
        <dbReference type="ChEBI" id="CHEBI:29035"/>
    </cofactor>
</comment>
<dbReference type="Gene3D" id="3.100.10.20">
    <property type="entry name" value="CRISPR-associated endonuclease Cas1, N-terminal domain"/>
    <property type="match status" value="1"/>
</dbReference>
<evidence type="ECO:0000256" key="9">
    <source>
        <dbReference type="ARBA" id="ARBA00038592"/>
    </source>
</evidence>
<dbReference type="Pfam" id="PF01867">
    <property type="entry name" value="Cas_Cas1"/>
    <property type="match status" value="1"/>
</dbReference>
<dbReference type="GO" id="GO:0003677">
    <property type="term" value="F:DNA binding"/>
    <property type="evidence" value="ECO:0007669"/>
    <property type="project" value="UniProtKB-KW"/>
</dbReference>
<dbReference type="Proteomes" id="UP000029518">
    <property type="component" value="Chromosome"/>
</dbReference>
<evidence type="ECO:0000256" key="5">
    <source>
        <dbReference type="ARBA" id="ARBA00022842"/>
    </source>
</evidence>
<accession>A0A089L5A9</accession>
<evidence type="ECO:0000256" key="10">
    <source>
        <dbReference type="HAMAP-Rule" id="MF_01470"/>
    </source>
</evidence>
<evidence type="ECO:0000313" key="12">
    <source>
        <dbReference type="Proteomes" id="UP000029518"/>
    </source>
</evidence>
<dbReference type="HAMAP" id="MF_01470">
    <property type="entry name" value="Cas1"/>
    <property type="match status" value="1"/>
</dbReference>
<organism evidence="11 12">
    <name type="scientific">Paenibacillus borealis</name>
    <dbReference type="NCBI Taxonomy" id="160799"/>
    <lineage>
        <taxon>Bacteria</taxon>
        <taxon>Bacillati</taxon>
        <taxon>Bacillota</taxon>
        <taxon>Bacilli</taxon>
        <taxon>Bacillales</taxon>
        <taxon>Paenibacillaceae</taxon>
        <taxon>Paenibacillus</taxon>
    </lineage>
</organism>
<sequence>MKKLQNTLYITQPDVYLSLDGDNVVLLKEQEKLGRVPLHNLESIVAFGYTGASPALMGYCADNNVSLLFLTMNGRFLARVTGESRGNVILRKKQYALSEDETKSARIARNFIIGKIYNHKWILERTTRDYPLRVNVEQFKEASQQLSALILEVRNCEQLDRLRGFEGQAAITYNKLFDSMILQQKEDFQFHLRSRRPPLDNVNAMLSFSYTLLAHDTASALEAVGLDSYVGFLHRDRPGRVSLALDLMEELRGVMADKFVLTQINKKLVSKEDFVKKENGAVIMTDEARKRFLTAWQNRKQEKITHPYLGEKISWGLVPHAQALLLARHLRNDLDEYPPFLWK</sequence>
<dbReference type="EMBL" id="CP009285">
    <property type="protein sequence ID" value="AIQ56666.1"/>
    <property type="molecule type" value="Genomic_DNA"/>
</dbReference>
<dbReference type="PANTHER" id="PTHR34353:SF2">
    <property type="entry name" value="CRISPR-ASSOCIATED ENDONUCLEASE CAS1 1"/>
    <property type="match status" value="1"/>
</dbReference>
<feature type="binding site" evidence="10">
    <location>
        <position position="249"/>
    </location>
    <ligand>
        <name>Mn(2+)</name>
        <dbReference type="ChEBI" id="CHEBI:29035"/>
    </ligand>
</feature>
<evidence type="ECO:0000256" key="3">
    <source>
        <dbReference type="ARBA" id="ARBA00022759"/>
    </source>
</evidence>
<dbReference type="GO" id="GO:0043571">
    <property type="term" value="P:maintenance of CRISPR repeat elements"/>
    <property type="evidence" value="ECO:0007669"/>
    <property type="project" value="UniProtKB-UniRule"/>
</dbReference>
<dbReference type="InterPro" id="IPR042211">
    <property type="entry name" value="CRISPR-assoc_Cas1_N"/>
</dbReference>
<comment type="subunit">
    <text evidence="9 10">Homodimer, forms a heterotetramer with a Cas2 homodimer.</text>
</comment>
<gene>
    <name evidence="10" type="primary">cas1</name>
    <name evidence="11" type="ORF">PBOR_06710</name>
</gene>
<comment type="function">
    <text evidence="10">CRISPR (clustered regularly interspaced short palindromic repeat), is an adaptive immune system that provides protection against mobile genetic elements (viruses, transposable elements and conjugative plasmids). CRISPR clusters contain spacers, sequences complementary to antecedent mobile elements, and target invading nucleic acids. CRISPR clusters are transcribed and processed into CRISPR RNA (crRNA). Acts as a dsDNA endonuclease. Involved in the integration of spacer DNA into the CRISPR cassette.</text>
</comment>
<dbReference type="GO" id="GO:0046872">
    <property type="term" value="F:metal ion binding"/>
    <property type="evidence" value="ECO:0007669"/>
    <property type="project" value="UniProtKB-UniRule"/>
</dbReference>
<dbReference type="CDD" id="cd09721">
    <property type="entry name" value="Cas1_I-C"/>
    <property type="match status" value="1"/>
</dbReference>
<feature type="binding site" evidence="10">
    <location>
        <position position="166"/>
    </location>
    <ligand>
        <name>Mn(2+)</name>
        <dbReference type="ChEBI" id="CHEBI:29035"/>
    </ligand>
</feature>
<dbReference type="InterPro" id="IPR019856">
    <property type="entry name" value="CRISPR-assoc_Cas1_DVULG"/>
</dbReference>
<evidence type="ECO:0000256" key="1">
    <source>
        <dbReference type="ARBA" id="ARBA00022722"/>
    </source>
</evidence>
<evidence type="ECO:0000256" key="4">
    <source>
        <dbReference type="ARBA" id="ARBA00022801"/>
    </source>
</evidence>
<dbReference type="InterPro" id="IPR002729">
    <property type="entry name" value="CRISPR-assoc_Cas1"/>
</dbReference>
<dbReference type="Gene3D" id="1.20.120.920">
    <property type="entry name" value="CRISPR-associated endonuclease Cas1, C-terminal domain"/>
    <property type="match status" value="1"/>
</dbReference>
<dbReference type="InterPro" id="IPR050646">
    <property type="entry name" value="Cas1"/>
</dbReference>
<evidence type="ECO:0000256" key="2">
    <source>
        <dbReference type="ARBA" id="ARBA00022723"/>
    </source>
</evidence>
<dbReference type="EC" id="3.1.-.-" evidence="10"/>
<dbReference type="AlphaFoldDB" id="A0A089L5A9"/>
<dbReference type="GO" id="GO:0016787">
    <property type="term" value="F:hydrolase activity"/>
    <property type="evidence" value="ECO:0007669"/>
    <property type="project" value="UniProtKB-KW"/>
</dbReference>
<keyword evidence="4 10" id="KW-0378">Hydrolase</keyword>
<dbReference type="OrthoDB" id="9803119at2"/>
<dbReference type="RefSeq" id="WP_042210973.1">
    <property type="nucleotide sequence ID" value="NZ_CP009285.1"/>
</dbReference>
<dbReference type="NCBIfam" id="TIGR00287">
    <property type="entry name" value="cas1"/>
    <property type="match status" value="1"/>
</dbReference>
<dbReference type="PANTHER" id="PTHR34353">
    <property type="entry name" value="CRISPR-ASSOCIATED ENDONUCLEASE CAS1 1"/>
    <property type="match status" value="1"/>
</dbReference>
<reference evidence="11" key="1">
    <citation type="submission" date="2014-08" db="EMBL/GenBank/DDBJ databases">
        <title>Comparative genomics of the Paenibacillus odorifer group.</title>
        <authorList>
            <person name="den Bakker H.C."/>
            <person name="Tsai Y.-C.Y.-C."/>
            <person name="Martin N."/>
            <person name="Korlach J."/>
            <person name="Wiedmann M."/>
        </authorList>
    </citation>
    <scope>NUCLEOTIDE SEQUENCE [LARGE SCALE GENOMIC DNA]</scope>
    <source>
        <strain evidence="11">DSM 13188</strain>
    </source>
</reference>
<keyword evidence="1 10" id="KW-0540">Nuclease</keyword>
<keyword evidence="6 10" id="KW-0051">Antiviral defense</keyword>
<name>A0A089L5A9_PAEBO</name>
<evidence type="ECO:0000256" key="7">
    <source>
        <dbReference type="ARBA" id="ARBA00023125"/>
    </source>
</evidence>
<dbReference type="GO" id="GO:0051607">
    <property type="term" value="P:defense response to virus"/>
    <property type="evidence" value="ECO:0007669"/>
    <property type="project" value="UniProtKB-UniRule"/>
</dbReference>
<comment type="similarity">
    <text evidence="10">Belongs to the CRISPR-associated endonuclease Cas1 family.</text>
</comment>
<proteinExistence type="inferred from homology"/>
<evidence type="ECO:0000256" key="8">
    <source>
        <dbReference type="ARBA" id="ARBA00023211"/>
    </source>
</evidence>
<keyword evidence="8 10" id="KW-0464">Manganese</keyword>
<dbReference type="HOGENOM" id="CLU_052779_1_0_9"/>
<keyword evidence="3 10" id="KW-0255">Endonuclease</keyword>